<feature type="transmembrane region" description="Helical" evidence="1">
    <location>
        <begin position="25"/>
        <end position="43"/>
    </location>
</feature>
<keyword evidence="1" id="KW-1133">Transmembrane helix</keyword>
<feature type="transmembrane region" description="Helical" evidence="1">
    <location>
        <begin position="622"/>
        <end position="642"/>
    </location>
</feature>
<feature type="transmembrane region" description="Helical" evidence="1">
    <location>
        <begin position="310"/>
        <end position="329"/>
    </location>
</feature>
<feature type="transmembrane region" description="Helical" evidence="1">
    <location>
        <begin position="648"/>
        <end position="667"/>
    </location>
</feature>
<feature type="transmembrane region" description="Helical" evidence="1">
    <location>
        <begin position="55"/>
        <end position="75"/>
    </location>
</feature>
<feature type="transmembrane region" description="Helical" evidence="1">
    <location>
        <begin position="87"/>
        <end position="105"/>
    </location>
</feature>
<feature type="transmembrane region" description="Helical" evidence="1">
    <location>
        <begin position="541"/>
        <end position="565"/>
    </location>
</feature>
<dbReference type="Proteomes" id="UP000198908">
    <property type="component" value="Unassembled WGS sequence"/>
</dbReference>
<keyword evidence="1" id="KW-0812">Transmembrane</keyword>
<dbReference type="AlphaFoldDB" id="A0A1G6NFR1"/>
<reference evidence="3" key="1">
    <citation type="submission" date="2016-09" db="EMBL/GenBank/DDBJ databases">
        <authorList>
            <person name="Varghese N."/>
            <person name="Submissions S."/>
        </authorList>
    </citation>
    <scope>NUCLEOTIDE SEQUENCE [LARGE SCALE GENOMIC DNA]</scope>
    <source>
        <strain evidence="3">TNe-862</strain>
    </source>
</reference>
<feature type="transmembrane region" description="Helical" evidence="1">
    <location>
        <begin position="273"/>
        <end position="290"/>
    </location>
</feature>
<feature type="transmembrane region" description="Helical" evidence="1">
    <location>
        <begin position="396"/>
        <end position="420"/>
    </location>
</feature>
<protein>
    <submittedName>
        <fullName evidence="2">Uncharacterized protein</fullName>
    </submittedName>
</protein>
<name>A0A1G6NFR1_9BURK</name>
<keyword evidence="1" id="KW-0472">Membrane</keyword>
<organism evidence="2 3">
    <name type="scientific">Paraburkholderia lycopersici</name>
    <dbReference type="NCBI Taxonomy" id="416944"/>
    <lineage>
        <taxon>Bacteria</taxon>
        <taxon>Pseudomonadati</taxon>
        <taxon>Pseudomonadota</taxon>
        <taxon>Betaproteobacteria</taxon>
        <taxon>Burkholderiales</taxon>
        <taxon>Burkholderiaceae</taxon>
        <taxon>Paraburkholderia</taxon>
    </lineage>
</organism>
<feature type="transmembrane region" description="Helical" evidence="1">
    <location>
        <begin position="489"/>
        <end position="508"/>
    </location>
</feature>
<evidence type="ECO:0000256" key="1">
    <source>
        <dbReference type="SAM" id="Phobius"/>
    </source>
</evidence>
<proteinExistence type="predicted"/>
<dbReference type="OrthoDB" id="9135431at2"/>
<feature type="transmembrane region" description="Helical" evidence="1">
    <location>
        <begin position="514"/>
        <end position="534"/>
    </location>
</feature>
<gene>
    <name evidence="2" type="ORF">SAMN05421548_10937</name>
</gene>
<accession>A0A1G6NFR1</accession>
<dbReference type="RefSeq" id="WP_091996944.1">
    <property type="nucleotide sequence ID" value="NZ_FMYQ01000009.1"/>
</dbReference>
<feature type="transmembrane region" description="Helical" evidence="1">
    <location>
        <begin position="432"/>
        <end position="451"/>
    </location>
</feature>
<feature type="transmembrane region" description="Helical" evidence="1">
    <location>
        <begin position="594"/>
        <end position="613"/>
    </location>
</feature>
<sequence length="871" mass="94997">MGGLIEFANPDVANRQHDPVKMPRHAVFLLAAISLAVATPTSVFVADNVASRPHAFAPVLAVTWVLVCGGLALVLGALRHLGAIEKAVVVFCAAGGLALVSWIGVATPGANRVDVHYSDGSADLNLPPFAQRIWERRENTWSMHPAYDNARVPNVLHAMFDTNPHAIELWIAKPREAIYYPNGDLTPSDGIGLEVSITGPAGEQAPVKTIYVPERAFIDSRWIVKRITGPVNIHELTIRITPGPPGSTPAYDATLIALRNTTLHARLHELGEALLGGIGGLVIGFALLAASPRRSYGSAHARSRFPWRTFGAMAVVAGVILGYVLWFLAHTHLIYFWDSRNYWQKTEQLYELMSAQSWAQLFSALGANYSADYSDLPAFPLALLSLARGYPGHAQYLLLVTALYAVPSFLVCAWLGKLLVGATRTERAAHGWPLAALVLFAASPVYFGTVLHMLPDIAGVIFCALAAVVASTLLGTLREPLPDLRSARFSREVVIPALALGTLIASMFLFRRWYVFFSAGLIGMCGLSIAWQLVRGPRVGVLLRTVLIVWLMAMAGLALLGWVAFDWLADPATHDYANLYASYAKPLAQSFADLLSSFGWLYLILIAGLLVALPRVFTNHRLAFVLGTTSVIASVLFVKVQSPGPQHYYLLMPLFGAVLCGGAIALARARGLWVAALVTIACVALNATATRTVLPRALARAVPNYSAWAPASQYGLVGLEQAAEWAQSPAIRDKRLCLVASSGMLNQSIFTNVWQIDKRIHKGALEQQLAWLGDVDSRDGAPWRSFRDCEIALVGMPFQTHIAPDQQYTQQIIRDDLLSGTGVGANFEATPQRFELDQKNWIAVYRRKQPLTDAQYDDLVQRFKTRTGIQH</sequence>
<dbReference type="STRING" id="416944.SAMN05421548_10937"/>
<evidence type="ECO:0000313" key="3">
    <source>
        <dbReference type="Proteomes" id="UP000198908"/>
    </source>
</evidence>
<evidence type="ECO:0000313" key="2">
    <source>
        <dbReference type="EMBL" id="SDC66638.1"/>
    </source>
</evidence>
<feature type="transmembrane region" description="Helical" evidence="1">
    <location>
        <begin position="674"/>
        <end position="694"/>
    </location>
</feature>
<dbReference type="EMBL" id="FMYQ01000009">
    <property type="protein sequence ID" value="SDC66638.1"/>
    <property type="molecule type" value="Genomic_DNA"/>
</dbReference>
<keyword evidence="3" id="KW-1185">Reference proteome</keyword>
<feature type="transmembrane region" description="Helical" evidence="1">
    <location>
        <begin position="457"/>
        <end position="477"/>
    </location>
</feature>